<dbReference type="GO" id="GO:0036297">
    <property type="term" value="P:interstrand cross-link repair"/>
    <property type="evidence" value="ECO:0007669"/>
    <property type="project" value="TreeGrafter"/>
</dbReference>
<dbReference type="EMBL" id="CAADRA010001054">
    <property type="protein sequence ID" value="VFT81473.1"/>
    <property type="molecule type" value="Genomic_DNA"/>
</dbReference>
<evidence type="ECO:0000256" key="1">
    <source>
        <dbReference type="ARBA" id="ARBA00004123"/>
    </source>
</evidence>
<keyword evidence="4" id="KW-0539">Nucleus</keyword>
<dbReference type="GO" id="GO:1990918">
    <property type="term" value="P:double-strand break repair involved in meiotic recombination"/>
    <property type="evidence" value="ECO:0007669"/>
    <property type="project" value="TreeGrafter"/>
</dbReference>
<keyword evidence="2" id="KW-1017">Isopeptide bond</keyword>
<comment type="subcellular location">
    <subcellularLocation>
        <location evidence="1">Nucleus</location>
    </subcellularLocation>
</comment>
<reference evidence="7" key="2">
    <citation type="submission" date="2019-06" db="EMBL/GenBank/DDBJ databases">
        <title>Genomics analysis of Aphanomyces spp. identifies a new class of oomycete effector associated with host adaptation.</title>
        <authorList>
            <person name="Gaulin E."/>
        </authorList>
    </citation>
    <scope>NUCLEOTIDE SEQUENCE</scope>
    <source>
        <strain evidence="7">CBS 578.67</strain>
    </source>
</reference>
<keyword evidence="9" id="KW-1185">Reference proteome</keyword>
<dbReference type="GO" id="GO:0000793">
    <property type="term" value="C:condensed chromosome"/>
    <property type="evidence" value="ECO:0007669"/>
    <property type="project" value="TreeGrafter"/>
</dbReference>
<dbReference type="GO" id="GO:0070182">
    <property type="term" value="F:DNA polymerase binding"/>
    <property type="evidence" value="ECO:0007669"/>
    <property type="project" value="TreeGrafter"/>
</dbReference>
<evidence type="ECO:0000256" key="4">
    <source>
        <dbReference type="ARBA" id="ARBA00023242"/>
    </source>
</evidence>
<dbReference type="InterPro" id="IPR029448">
    <property type="entry name" value="FANCD2"/>
</dbReference>
<dbReference type="Proteomes" id="UP000332933">
    <property type="component" value="Unassembled WGS sequence"/>
</dbReference>
<accession>A0A485KFS8</accession>
<dbReference type="PANTHER" id="PTHR32086:SF0">
    <property type="entry name" value="FANCONI ANEMIA GROUP D2 PROTEIN"/>
    <property type="match status" value="1"/>
</dbReference>
<dbReference type="GO" id="GO:0031573">
    <property type="term" value="P:mitotic intra-S DNA damage checkpoint signaling"/>
    <property type="evidence" value="ECO:0007669"/>
    <property type="project" value="TreeGrafter"/>
</dbReference>
<proteinExistence type="inferred from homology"/>
<dbReference type="InterPro" id="IPR016024">
    <property type="entry name" value="ARM-type_fold"/>
</dbReference>
<protein>
    <submittedName>
        <fullName evidence="8">Aste57867_4359 protein</fullName>
    </submittedName>
</protein>
<dbReference type="Pfam" id="PF14631">
    <property type="entry name" value="FancD2"/>
    <property type="match status" value="2"/>
</dbReference>
<evidence type="ECO:0000313" key="8">
    <source>
        <dbReference type="EMBL" id="VFT81473.1"/>
    </source>
</evidence>
<evidence type="ECO:0000256" key="2">
    <source>
        <dbReference type="ARBA" id="ARBA00022499"/>
    </source>
</evidence>
<feature type="region of interest" description="Disordered" evidence="6">
    <location>
        <begin position="1256"/>
        <end position="1294"/>
    </location>
</feature>
<feature type="compositionally biased region" description="Low complexity" evidence="6">
    <location>
        <begin position="1274"/>
        <end position="1284"/>
    </location>
</feature>
<evidence type="ECO:0000313" key="9">
    <source>
        <dbReference type="Proteomes" id="UP000332933"/>
    </source>
</evidence>
<keyword evidence="3" id="KW-0832">Ubl conjugation</keyword>
<name>A0A485KFS8_9STRA</name>
<dbReference type="SUPFAM" id="SSF48371">
    <property type="entry name" value="ARM repeat"/>
    <property type="match status" value="1"/>
</dbReference>
<evidence type="ECO:0000256" key="6">
    <source>
        <dbReference type="SAM" id="MobiDB-lite"/>
    </source>
</evidence>
<gene>
    <name evidence="8" type="primary">Aste57867_4359</name>
    <name evidence="7" type="ORF">As57867_004347</name>
    <name evidence="8" type="ORF">ASTE57867_4359</name>
</gene>
<dbReference type="GO" id="GO:0007129">
    <property type="term" value="P:homologous chromosome pairing at meiosis"/>
    <property type="evidence" value="ECO:0007669"/>
    <property type="project" value="TreeGrafter"/>
</dbReference>
<dbReference type="PANTHER" id="PTHR32086">
    <property type="entry name" value="FANCONI ANEMIA GROUP D2 PROTEIN"/>
    <property type="match status" value="1"/>
</dbReference>
<evidence type="ECO:0000313" key="7">
    <source>
        <dbReference type="EMBL" id="KAF0713422.1"/>
    </source>
</evidence>
<dbReference type="OrthoDB" id="27031at2759"/>
<dbReference type="GO" id="GO:0005634">
    <property type="term" value="C:nucleus"/>
    <property type="evidence" value="ECO:0007669"/>
    <property type="project" value="UniProtKB-SubCell"/>
</dbReference>
<sequence length="1294" mass="144297">MAPKRKREEAAGIVAAWDLFWEAMEDSVHETMGHERSAIFTSETKEDDSMVVERALSLQSPDAAMRDLTELLNDPMELQHMLTSFDEKDSFMRILLRQESIQTPLITQLLALLHVIAARIDQEAAMIGDKSTMTPTGMCSLILRHIRWIECIYEPSELVEVLINTVTSYPMFLQKDIIHIMPELVTDDQFQSAVDMLLDIVRSESELVVPAIDALSNFNMPIEVSDNVTDAIIERLVSSPLGDMPALVRFLVQTATADNANLILNELREKLSECIFKHAASSADETILLQQFVQGMSFRADLLAVFLKLVGKPKAKHHLLDIWALIGFHSLAPVQAKAETIFLKKVTNGSFNKEMLHDAIAAHLGGLRPYVKSLIHLSGALLQASDLHARHMGQFVFEILFGEISKASDYMYDHQSQIVSNLIGYAMSTSTASVDGALDTLLALAKQSARELDKFLPMFKQLLDSIENYDVEQSRHVYQLLCRVGGSSDPDIAITVRKQLYHQDNHYRKLGLLGAICCIEEDAAGEMFASMVLDESENPERDHFERKVRDRLDVLKDACRHQAKLLAFLYAELNHFVNRMPANVSVITIIDDKYTDELMSKFLAEFDTATQQDGRFKEIVFQGAFRTDLWATTRLNAPVYLKLMALVATPATQEYPIYLCNLLKLVVSCCKRTHATVDPIGSVLVCPIQLMEKTAIADLGTYETDAQDAIFVCLWYAINWCRELLNCFGHDASLAVTVMLRLENVVEFETILESALSNAPSNHWIPPMGIDASIPPEAAKIDGKGKGKAKVVGSGTMQQRWKAIRRTFAPLHPTVIDILPNKKDSIDPSSLTFLLDHFLTLLRTSLAKTYSTTPHWASKSASSQRSKPPLVHAPHADTDGFAMFDNFLKFQLLTVADNIRWALLGAAHHPALVTQTLCMKYIQCVVVVAKSDAFRQQNQPFLQFKSLQQLILPADQHDPVEDVRDAGASVQVMMDSLIAIQQTVTEDIDMAVQFVGALVALEALSVTWTGKAKKALLFSPAKDESQLSTLALKYLGRNWPQDKTKPSDLGVFLNAYFDHASHPLDSIRQVALHGFRDLLAHFRDGQSTIFPTLTKKTAGVYMRACFETLVRVTSHLEMDGKNTVVFLLHYLLEASVLFKFLVGLTKSFQTGAVVATVLKHSGGYINNILRTMPYFRVQFRHESKRIMKILNHIQGGTRKLQALCAHGKSTQDASAAAQVPKLKKLLERLIYESGKLARENNVMDAFTTGVLKQRNLDGSAVPVERDESPDEASDAAASDSDAPSTNDEAEHESD</sequence>
<organism evidence="8 9">
    <name type="scientific">Aphanomyces stellatus</name>
    <dbReference type="NCBI Taxonomy" id="120398"/>
    <lineage>
        <taxon>Eukaryota</taxon>
        <taxon>Sar</taxon>
        <taxon>Stramenopiles</taxon>
        <taxon>Oomycota</taxon>
        <taxon>Saprolegniomycetes</taxon>
        <taxon>Saprolegniales</taxon>
        <taxon>Verrucalvaceae</taxon>
        <taxon>Aphanomyces</taxon>
    </lineage>
</organism>
<evidence type="ECO:0000256" key="3">
    <source>
        <dbReference type="ARBA" id="ARBA00022843"/>
    </source>
</evidence>
<reference evidence="8 9" key="1">
    <citation type="submission" date="2019-03" db="EMBL/GenBank/DDBJ databases">
        <authorList>
            <person name="Gaulin E."/>
            <person name="Dumas B."/>
        </authorList>
    </citation>
    <scope>NUCLEOTIDE SEQUENCE [LARGE SCALE GENOMIC DNA]</scope>
    <source>
        <strain evidence="8">CBS 568.67</strain>
    </source>
</reference>
<comment type="similarity">
    <text evidence="5">Belongs to the Fanconi anemia protein FANCD2 family.</text>
</comment>
<dbReference type="EMBL" id="VJMH01001054">
    <property type="protein sequence ID" value="KAF0713422.1"/>
    <property type="molecule type" value="Genomic_DNA"/>
</dbReference>
<evidence type="ECO:0000256" key="5">
    <source>
        <dbReference type="ARBA" id="ARBA00093456"/>
    </source>
</evidence>